<dbReference type="EMBL" id="AP025739">
    <property type="protein sequence ID" value="BDI33185.1"/>
    <property type="molecule type" value="Genomic_DNA"/>
</dbReference>
<name>A0A402CP77_9BACT</name>
<dbReference type="PANTHER" id="PTHR30476">
    <property type="entry name" value="UPF0234 PROTEIN YAJQ"/>
    <property type="match status" value="1"/>
</dbReference>
<dbReference type="InterPro" id="IPR036183">
    <property type="entry name" value="YajQ-like_sf"/>
</dbReference>
<dbReference type="InterPro" id="IPR007551">
    <property type="entry name" value="YajQ/Smlt4090-like"/>
</dbReference>
<dbReference type="GO" id="GO:0000166">
    <property type="term" value="F:nucleotide binding"/>
    <property type="evidence" value="ECO:0007669"/>
    <property type="project" value="UniProtKB-UniRule"/>
</dbReference>
<gene>
    <name evidence="4" type="ORF">CCAX7_52360</name>
</gene>
<dbReference type="RefSeq" id="WP_119319148.1">
    <property type="nucleotide sequence ID" value="NZ_AP025739.1"/>
</dbReference>
<dbReference type="SUPFAM" id="SSF89963">
    <property type="entry name" value="YajQ-like"/>
    <property type="match status" value="2"/>
</dbReference>
<dbReference type="HAMAP" id="MF_00632">
    <property type="entry name" value="UPF0234"/>
    <property type="match status" value="1"/>
</dbReference>
<evidence type="ECO:0000256" key="2">
    <source>
        <dbReference type="ARBA" id="ARBA00093450"/>
    </source>
</evidence>
<dbReference type="GO" id="GO:0005829">
    <property type="term" value="C:cytosol"/>
    <property type="evidence" value="ECO:0007669"/>
    <property type="project" value="TreeGrafter"/>
</dbReference>
<evidence type="ECO:0000313" key="4">
    <source>
        <dbReference type="EMBL" id="BDI33185.1"/>
    </source>
</evidence>
<dbReference type="CDD" id="cd11740">
    <property type="entry name" value="YajQ_like"/>
    <property type="match status" value="1"/>
</dbReference>
<sequence length="165" mass="18579">MAATDSSFDVVSKTDPQEVKNAIDQAEREIETRFDFRNSMAEIKHEKDKLTLTADNEARLTALIDVIQSKFIKRGIDIKFLEYGKLEEATKGTVRQVVTIKNGLPMEAAKKIVKLIKDKGIKVNAQIQDEQVRVTSKSRDDLQAVIALLKGAEEIESPLQFTNFK</sequence>
<dbReference type="NCBIfam" id="NF003819">
    <property type="entry name" value="PRK05412.1"/>
    <property type="match status" value="1"/>
</dbReference>
<dbReference type="Gene3D" id="3.30.70.990">
    <property type="entry name" value="YajQ-like, domain 2"/>
    <property type="match status" value="1"/>
</dbReference>
<accession>A0A402CP77</accession>
<keyword evidence="1 3" id="KW-0547">Nucleotide-binding</keyword>
<comment type="similarity">
    <text evidence="2 3">Belongs to the YajQ family.</text>
</comment>
<dbReference type="Gene3D" id="3.30.70.860">
    <property type="match status" value="1"/>
</dbReference>
<protein>
    <recommendedName>
        <fullName evidence="3">Nucleotide-binding protein CCAX7_52360</fullName>
    </recommendedName>
</protein>
<evidence type="ECO:0000313" key="5">
    <source>
        <dbReference type="Proteomes" id="UP000287394"/>
    </source>
</evidence>
<dbReference type="OrthoDB" id="9801447at2"/>
<organism evidence="4 5">
    <name type="scientific">Capsulimonas corticalis</name>
    <dbReference type="NCBI Taxonomy" id="2219043"/>
    <lineage>
        <taxon>Bacteria</taxon>
        <taxon>Bacillati</taxon>
        <taxon>Armatimonadota</taxon>
        <taxon>Armatimonadia</taxon>
        <taxon>Capsulimonadales</taxon>
        <taxon>Capsulimonadaceae</taxon>
        <taxon>Capsulimonas</taxon>
    </lineage>
</organism>
<dbReference type="InterPro" id="IPR035571">
    <property type="entry name" value="UPF0234-like_C"/>
</dbReference>
<comment type="function">
    <text evidence="3">Nucleotide-binding protein.</text>
</comment>
<proteinExistence type="inferred from homology"/>
<dbReference type="FunCoup" id="A0A402CP77">
    <property type="interactions" value="138"/>
</dbReference>
<keyword evidence="5" id="KW-1185">Reference proteome</keyword>
<evidence type="ECO:0000256" key="3">
    <source>
        <dbReference type="HAMAP-Rule" id="MF_00632"/>
    </source>
</evidence>
<dbReference type="Proteomes" id="UP000287394">
    <property type="component" value="Chromosome"/>
</dbReference>
<dbReference type="InterPro" id="IPR035570">
    <property type="entry name" value="UPF0234_N"/>
</dbReference>
<dbReference type="PANTHER" id="PTHR30476:SF0">
    <property type="entry name" value="UPF0234 PROTEIN YAJQ"/>
    <property type="match status" value="1"/>
</dbReference>
<dbReference type="AlphaFoldDB" id="A0A402CP77"/>
<reference evidence="4 5" key="1">
    <citation type="journal article" date="2019" name="Int. J. Syst. Evol. Microbiol.">
        <title>Capsulimonas corticalis gen. nov., sp. nov., an aerobic capsulated bacterium, of a novel bacterial order, Capsulimonadales ord. nov., of the class Armatimonadia of the phylum Armatimonadetes.</title>
        <authorList>
            <person name="Li J."/>
            <person name="Kudo C."/>
            <person name="Tonouchi A."/>
        </authorList>
    </citation>
    <scope>NUCLEOTIDE SEQUENCE [LARGE SCALE GENOMIC DNA]</scope>
    <source>
        <strain evidence="4 5">AX-7</strain>
    </source>
</reference>
<evidence type="ECO:0000256" key="1">
    <source>
        <dbReference type="ARBA" id="ARBA00022741"/>
    </source>
</evidence>
<dbReference type="Pfam" id="PF04461">
    <property type="entry name" value="YajQ"/>
    <property type="match status" value="1"/>
</dbReference>
<dbReference type="KEGG" id="ccot:CCAX7_52360"/>